<dbReference type="EMBL" id="CAKXAJ010012361">
    <property type="protein sequence ID" value="CAH2215688.1"/>
    <property type="molecule type" value="Genomic_DNA"/>
</dbReference>
<feature type="region of interest" description="Disordered" evidence="1">
    <location>
        <begin position="28"/>
        <end position="47"/>
    </location>
</feature>
<dbReference type="AlphaFoldDB" id="A0A8S4QM86"/>
<feature type="compositionally biased region" description="Polar residues" evidence="1">
    <location>
        <begin position="37"/>
        <end position="47"/>
    </location>
</feature>
<sequence>MLKWQWAEHVARKFDGLVFQGARVATPKEVSDDKRTTGSCWKQAAQD</sequence>
<feature type="non-terminal residue" evidence="2">
    <location>
        <position position="47"/>
    </location>
</feature>
<evidence type="ECO:0000256" key="1">
    <source>
        <dbReference type="SAM" id="MobiDB-lite"/>
    </source>
</evidence>
<dbReference type="Proteomes" id="UP000838756">
    <property type="component" value="Unassembled WGS sequence"/>
</dbReference>
<proteinExistence type="predicted"/>
<gene>
    <name evidence="2" type="primary">jg18930</name>
    <name evidence="2" type="ORF">PAEG_LOCUS3774</name>
</gene>
<protein>
    <submittedName>
        <fullName evidence="2">Jg18930 protein</fullName>
    </submittedName>
</protein>
<evidence type="ECO:0000313" key="2">
    <source>
        <dbReference type="EMBL" id="CAH2215688.1"/>
    </source>
</evidence>
<accession>A0A8S4QM86</accession>
<name>A0A8S4QM86_9NEOP</name>
<evidence type="ECO:0000313" key="3">
    <source>
        <dbReference type="Proteomes" id="UP000838756"/>
    </source>
</evidence>
<organism evidence="2 3">
    <name type="scientific">Pararge aegeria aegeria</name>
    <dbReference type="NCBI Taxonomy" id="348720"/>
    <lineage>
        <taxon>Eukaryota</taxon>
        <taxon>Metazoa</taxon>
        <taxon>Ecdysozoa</taxon>
        <taxon>Arthropoda</taxon>
        <taxon>Hexapoda</taxon>
        <taxon>Insecta</taxon>
        <taxon>Pterygota</taxon>
        <taxon>Neoptera</taxon>
        <taxon>Endopterygota</taxon>
        <taxon>Lepidoptera</taxon>
        <taxon>Glossata</taxon>
        <taxon>Ditrysia</taxon>
        <taxon>Papilionoidea</taxon>
        <taxon>Nymphalidae</taxon>
        <taxon>Satyrinae</taxon>
        <taxon>Satyrini</taxon>
        <taxon>Parargina</taxon>
        <taxon>Pararge</taxon>
    </lineage>
</organism>
<reference evidence="2" key="1">
    <citation type="submission" date="2022-03" db="EMBL/GenBank/DDBJ databases">
        <authorList>
            <person name="Lindestad O."/>
        </authorList>
    </citation>
    <scope>NUCLEOTIDE SEQUENCE</scope>
</reference>
<keyword evidence="3" id="KW-1185">Reference proteome</keyword>
<comment type="caution">
    <text evidence="2">The sequence shown here is derived from an EMBL/GenBank/DDBJ whole genome shotgun (WGS) entry which is preliminary data.</text>
</comment>